<sequence>MAGNACRMVAERFEQGFVRKCLYDFYDELLFSRN</sequence>
<gene>
    <name evidence="1" type="ORF">SAMN05216354_1802</name>
</gene>
<protein>
    <submittedName>
        <fullName evidence="1">Uncharacterized protein</fullName>
    </submittedName>
</protein>
<accession>A0A1H5V8B7</accession>
<evidence type="ECO:0000313" key="1">
    <source>
        <dbReference type="EMBL" id="SEF83450.1"/>
    </source>
</evidence>
<evidence type="ECO:0000313" key="2">
    <source>
        <dbReference type="Proteomes" id="UP000236735"/>
    </source>
</evidence>
<proteinExistence type="predicted"/>
<dbReference type="AlphaFoldDB" id="A0A1H5V8B7"/>
<name>A0A1H5V8B7_XYLRU</name>
<dbReference type="EMBL" id="FNUV01000004">
    <property type="protein sequence ID" value="SEF83450.1"/>
    <property type="molecule type" value="Genomic_DNA"/>
</dbReference>
<organism evidence="1 2">
    <name type="scientific">Xylanibacter ruminicola</name>
    <name type="common">Prevotella ruminicola</name>
    <dbReference type="NCBI Taxonomy" id="839"/>
    <lineage>
        <taxon>Bacteria</taxon>
        <taxon>Pseudomonadati</taxon>
        <taxon>Bacteroidota</taxon>
        <taxon>Bacteroidia</taxon>
        <taxon>Bacteroidales</taxon>
        <taxon>Prevotellaceae</taxon>
        <taxon>Xylanibacter</taxon>
    </lineage>
</organism>
<reference evidence="1 2" key="1">
    <citation type="submission" date="2016-10" db="EMBL/GenBank/DDBJ databases">
        <authorList>
            <person name="de Groot N.N."/>
        </authorList>
    </citation>
    <scope>NUCLEOTIDE SEQUENCE [LARGE SCALE GENOMIC DNA]</scope>
    <source>
        <strain evidence="1 2">AR32</strain>
    </source>
</reference>
<dbReference type="Proteomes" id="UP000236735">
    <property type="component" value="Unassembled WGS sequence"/>
</dbReference>